<dbReference type="PANTHER" id="PTHR30221:SF1">
    <property type="entry name" value="SMALL-CONDUCTANCE MECHANOSENSITIVE CHANNEL"/>
    <property type="match status" value="1"/>
</dbReference>
<feature type="transmembrane region" description="Helical" evidence="2">
    <location>
        <begin position="62"/>
        <end position="85"/>
    </location>
</feature>
<sequence length="643" mass="69561">MNAFEFERYFGWLPELLLGIVVLIVGLIIAKILENMTEKGLRKARVDERTGMTKDKTKWTPALILSKIVFWGILLLAFMIFFNMVNMGPVAQPFGEIFTGFAGLVKGIIKAGLILLAAWIIATLARKGIRLLGGKVNLDKWMQKTGQKGTADSSKWVDTAANIIFYLILLLFLPAVLDALNLSGIAGPFTDLLNGFLGFIPNLVGAAIILAVGYFVAKLVRDILTKFLEAAGLNRLADRLHLSDYVKGSSLAKAAGTVAFILIMIPVVISALERLNIEGISGPAIAMLNDVLGMIPNIAVAVLLVLAGVFLAKWLKGVIVTLLGTLGLDSLAGKMGMKESAGAGISLSAIIGTIVQIVVIVLFAAEALQLVGLDFMTGLATAIFAYLPMVVAAVVILAVGFWLANLAERFVGSILKGPSGQPHVLRYVAKYAILAFAFFMALSQLGIAPMIINTAFLLILGGLALAFGLAFGLGGREHASRYLSKMEMSLQSSEVSKQDWEQEKQKMKKESEQAKQRAKTAMGQESSAFNKKQGLSGRYDSGIAEANYGRPLSQGEGEEDMTKHEDYPNKRDYDPQRGNRNEGELPLADPSESNSTDVFRENEDDKTGKGEPSAFEGDEGRDKGYNDTAPNEQYPGDDQDRRK</sequence>
<dbReference type="SUPFAM" id="SSF82861">
    <property type="entry name" value="Mechanosensitive channel protein MscS (YggB), transmembrane region"/>
    <property type="match status" value="1"/>
</dbReference>
<accession>A0A1G6YYZ1</accession>
<feature type="transmembrane region" description="Helical" evidence="2">
    <location>
        <begin position="344"/>
        <end position="365"/>
    </location>
</feature>
<keyword evidence="2" id="KW-1133">Transmembrane helix</keyword>
<evidence type="ECO:0000256" key="2">
    <source>
        <dbReference type="SAM" id="Phobius"/>
    </source>
</evidence>
<gene>
    <name evidence="3" type="ORF">SAMN04488126_102116</name>
</gene>
<dbReference type="AlphaFoldDB" id="A0A1G6YYZ1"/>
<dbReference type="InterPro" id="IPR045275">
    <property type="entry name" value="MscS_archaea/bacteria_type"/>
</dbReference>
<dbReference type="STRING" id="426756.SAMN04488126_102116"/>
<dbReference type="PANTHER" id="PTHR30221">
    <property type="entry name" value="SMALL-CONDUCTANCE MECHANOSENSITIVE CHANNEL"/>
    <property type="match status" value="1"/>
</dbReference>
<dbReference type="Gene3D" id="1.10.287.1260">
    <property type="match status" value="2"/>
</dbReference>
<reference evidence="3 4" key="1">
    <citation type="submission" date="2016-10" db="EMBL/GenBank/DDBJ databases">
        <authorList>
            <person name="de Groot N.N."/>
        </authorList>
    </citation>
    <scope>NUCLEOTIDE SEQUENCE [LARGE SCALE GENOMIC DNA]</scope>
    <source>
        <strain evidence="3 4">CGMCC 1.6762</strain>
    </source>
</reference>
<feature type="transmembrane region" description="Helical" evidence="2">
    <location>
        <begin position="385"/>
        <end position="407"/>
    </location>
</feature>
<keyword evidence="2" id="KW-0812">Transmembrane</keyword>
<dbReference type="Pfam" id="PF05552">
    <property type="entry name" value="MS_channel_1st_1"/>
    <property type="match status" value="4"/>
</dbReference>
<name>A0A1G6YYZ1_9BACL</name>
<dbReference type="Proteomes" id="UP000198823">
    <property type="component" value="Unassembled WGS sequence"/>
</dbReference>
<feature type="transmembrane region" description="Helical" evidence="2">
    <location>
        <begin position="12"/>
        <end position="33"/>
    </location>
</feature>
<feature type="compositionally biased region" description="Basic and acidic residues" evidence="1">
    <location>
        <begin position="560"/>
        <end position="583"/>
    </location>
</feature>
<protein>
    <submittedName>
        <fullName evidence="3">Conserved TM helix</fullName>
    </submittedName>
</protein>
<proteinExistence type="predicted"/>
<feature type="transmembrane region" description="Helical" evidence="2">
    <location>
        <begin position="163"/>
        <end position="186"/>
    </location>
</feature>
<feature type="transmembrane region" description="Helical" evidence="2">
    <location>
        <begin position="428"/>
        <end position="448"/>
    </location>
</feature>
<dbReference type="EMBL" id="FNAR01000002">
    <property type="protein sequence ID" value="SDD94837.1"/>
    <property type="molecule type" value="Genomic_DNA"/>
</dbReference>
<feature type="compositionally biased region" description="Basic and acidic residues" evidence="1">
    <location>
        <begin position="598"/>
        <end position="609"/>
    </location>
</feature>
<evidence type="ECO:0000313" key="3">
    <source>
        <dbReference type="EMBL" id="SDD94837.1"/>
    </source>
</evidence>
<dbReference type="GO" id="GO:0016020">
    <property type="term" value="C:membrane"/>
    <property type="evidence" value="ECO:0007669"/>
    <property type="project" value="InterPro"/>
</dbReference>
<feature type="transmembrane region" description="Helical" evidence="2">
    <location>
        <begin position="251"/>
        <end position="272"/>
    </location>
</feature>
<dbReference type="InterPro" id="IPR008910">
    <property type="entry name" value="MSC_TM_helix"/>
</dbReference>
<dbReference type="InterPro" id="IPR011014">
    <property type="entry name" value="MscS_channel_TM-2"/>
</dbReference>
<keyword evidence="2" id="KW-0472">Membrane</keyword>
<dbReference type="RefSeq" id="WP_176764996.1">
    <property type="nucleotide sequence ID" value="NZ_FNAR01000002.1"/>
</dbReference>
<feature type="compositionally biased region" description="Basic and acidic residues" evidence="1">
    <location>
        <begin position="496"/>
        <end position="515"/>
    </location>
</feature>
<organism evidence="3 4">
    <name type="scientific">Bhargavaea beijingensis</name>
    <dbReference type="NCBI Taxonomy" id="426756"/>
    <lineage>
        <taxon>Bacteria</taxon>
        <taxon>Bacillati</taxon>
        <taxon>Bacillota</taxon>
        <taxon>Bacilli</taxon>
        <taxon>Bacillales</taxon>
        <taxon>Caryophanaceae</taxon>
        <taxon>Bhargavaea</taxon>
    </lineage>
</organism>
<feature type="transmembrane region" description="Helical" evidence="2">
    <location>
        <begin position="292"/>
        <end position="312"/>
    </location>
</feature>
<dbReference type="GO" id="GO:0008381">
    <property type="term" value="F:mechanosensitive monoatomic ion channel activity"/>
    <property type="evidence" value="ECO:0007669"/>
    <property type="project" value="InterPro"/>
</dbReference>
<evidence type="ECO:0000256" key="1">
    <source>
        <dbReference type="SAM" id="MobiDB-lite"/>
    </source>
</evidence>
<dbReference type="NCBIfam" id="NF033912">
    <property type="entry name" value="msc"/>
    <property type="match status" value="2"/>
</dbReference>
<feature type="transmembrane region" description="Helical" evidence="2">
    <location>
        <begin position="454"/>
        <end position="475"/>
    </location>
</feature>
<feature type="transmembrane region" description="Helical" evidence="2">
    <location>
        <begin position="192"/>
        <end position="217"/>
    </location>
</feature>
<feature type="transmembrane region" description="Helical" evidence="2">
    <location>
        <begin position="97"/>
        <end position="122"/>
    </location>
</feature>
<feature type="region of interest" description="Disordered" evidence="1">
    <location>
        <begin position="494"/>
        <end position="643"/>
    </location>
</feature>
<evidence type="ECO:0000313" key="4">
    <source>
        <dbReference type="Proteomes" id="UP000198823"/>
    </source>
</evidence>